<evidence type="ECO:0000313" key="2">
    <source>
        <dbReference type="EMBL" id="KAJ6794503.1"/>
    </source>
</evidence>
<evidence type="ECO:0000313" key="4">
    <source>
        <dbReference type="Proteomes" id="UP001140949"/>
    </source>
</evidence>
<dbReference type="AlphaFoldDB" id="A0AAX6DRT3"/>
<sequence length="82" mass="9161">MSRRQGNRASTDQPIGAERSGTAAVLEARRRRRQFHARPGGNSVTHRRGGRGDNGQSVGCGCVQVHSLSLYSLCYSWFWWRG</sequence>
<keyword evidence="4" id="KW-1185">Reference proteome</keyword>
<feature type="region of interest" description="Disordered" evidence="1">
    <location>
        <begin position="1"/>
        <end position="56"/>
    </location>
</feature>
<protein>
    <submittedName>
        <fullName evidence="2">Pollen-specific leucine-rich repeat extensin-like protein 3</fullName>
    </submittedName>
</protein>
<reference evidence="2" key="1">
    <citation type="journal article" date="2023" name="GigaByte">
        <title>Genome assembly of the bearded iris, Iris pallida Lam.</title>
        <authorList>
            <person name="Bruccoleri R.E."/>
            <person name="Oakeley E.J."/>
            <person name="Faust A.M.E."/>
            <person name="Altorfer M."/>
            <person name="Dessus-Babus S."/>
            <person name="Burckhardt D."/>
            <person name="Oertli M."/>
            <person name="Naumann U."/>
            <person name="Petersen F."/>
            <person name="Wong J."/>
        </authorList>
    </citation>
    <scope>NUCLEOTIDE SEQUENCE</scope>
    <source>
        <strain evidence="2">GSM-AAB239-AS_SAM_17_03QT</strain>
    </source>
</reference>
<dbReference type="EMBL" id="JANAVB010042249">
    <property type="protein sequence ID" value="KAJ6794503.1"/>
    <property type="molecule type" value="Genomic_DNA"/>
</dbReference>
<reference evidence="2" key="2">
    <citation type="submission" date="2023-04" db="EMBL/GenBank/DDBJ databases">
        <authorList>
            <person name="Bruccoleri R.E."/>
            <person name="Oakeley E.J."/>
            <person name="Faust A.-M."/>
            <person name="Dessus-Babus S."/>
            <person name="Altorfer M."/>
            <person name="Burckhardt D."/>
            <person name="Oertli M."/>
            <person name="Naumann U."/>
            <person name="Petersen F."/>
            <person name="Wong J."/>
        </authorList>
    </citation>
    <scope>NUCLEOTIDE SEQUENCE</scope>
    <source>
        <strain evidence="2">GSM-AAB239-AS_SAM_17_03QT</strain>
        <tissue evidence="2">Leaf</tissue>
    </source>
</reference>
<comment type="caution">
    <text evidence="2">The sequence shown here is derived from an EMBL/GenBank/DDBJ whole genome shotgun (WGS) entry which is preliminary data.</text>
</comment>
<name>A0AAX6DRT3_IRIPA</name>
<accession>A0AAX6DRT3</accession>
<proteinExistence type="predicted"/>
<dbReference type="Proteomes" id="UP001140949">
    <property type="component" value="Unassembled WGS sequence"/>
</dbReference>
<evidence type="ECO:0000313" key="3">
    <source>
        <dbReference type="EMBL" id="KAJ6819570.1"/>
    </source>
</evidence>
<gene>
    <name evidence="2" type="ORF">M6B38_230870</name>
    <name evidence="3" type="ORF">M6B38_400090</name>
</gene>
<organism evidence="2 4">
    <name type="scientific">Iris pallida</name>
    <name type="common">Sweet iris</name>
    <dbReference type="NCBI Taxonomy" id="29817"/>
    <lineage>
        <taxon>Eukaryota</taxon>
        <taxon>Viridiplantae</taxon>
        <taxon>Streptophyta</taxon>
        <taxon>Embryophyta</taxon>
        <taxon>Tracheophyta</taxon>
        <taxon>Spermatophyta</taxon>
        <taxon>Magnoliopsida</taxon>
        <taxon>Liliopsida</taxon>
        <taxon>Asparagales</taxon>
        <taxon>Iridaceae</taxon>
        <taxon>Iridoideae</taxon>
        <taxon>Irideae</taxon>
        <taxon>Iris</taxon>
    </lineage>
</organism>
<dbReference type="EMBL" id="JANAVB010026000">
    <property type="protein sequence ID" value="KAJ6819570.1"/>
    <property type="molecule type" value="Genomic_DNA"/>
</dbReference>
<evidence type="ECO:0000256" key="1">
    <source>
        <dbReference type="SAM" id="MobiDB-lite"/>
    </source>
</evidence>